<gene>
    <name evidence="1" type="ORF">C0W53_22240</name>
</gene>
<accession>A0AAX0YSI6</accession>
<evidence type="ECO:0000313" key="2">
    <source>
        <dbReference type="Proteomes" id="UP000240728"/>
    </source>
</evidence>
<evidence type="ECO:0000313" key="1">
    <source>
        <dbReference type="EMBL" id="PSX38929.1"/>
    </source>
</evidence>
<sequence length="92" mass="10655">MTQWFNELSVIAKEEVGSFNKKAVTVMLANDSELLMLWTRCQKGAEMLNNEMLELELLLSKLNEFNQPLFEQAKKYEPALTSTVPKVYGKRR</sequence>
<organism evidence="1 2">
    <name type="scientific">Photobacterium kishitanii</name>
    <dbReference type="NCBI Taxonomy" id="318456"/>
    <lineage>
        <taxon>Bacteria</taxon>
        <taxon>Pseudomonadati</taxon>
        <taxon>Pseudomonadota</taxon>
        <taxon>Gammaproteobacteria</taxon>
        <taxon>Vibrionales</taxon>
        <taxon>Vibrionaceae</taxon>
        <taxon>Photobacterium</taxon>
    </lineage>
</organism>
<dbReference type="Proteomes" id="UP000240728">
    <property type="component" value="Unassembled WGS sequence"/>
</dbReference>
<comment type="caution">
    <text evidence="1">The sequence shown here is derived from an EMBL/GenBank/DDBJ whole genome shotgun (WGS) entry which is preliminary data.</text>
</comment>
<name>A0AAX0YSI6_9GAMM</name>
<reference evidence="1 2" key="1">
    <citation type="submission" date="2018-01" db="EMBL/GenBank/DDBJ databases">
        <title>Whole genome sequencing of Histamine producing bacteria.</title>
        <authorList>
            <person name="Butler K."/>
        </authorList>
    </citation>
    <scope>NUCLEOTIDE SEQUENCE [LARGE SCALE GENOMIC DNA]</scope>
    <source>
        <strain evidence="1 2">A1-4</strain>
    </source>
</reference>
<dbReference type="AlphaFoldDB" id="A0AAX0YSI6"/>
<proteinExistence type="predicted"/>
<dbReference type="EMBL" id="PYOZ01000030">
    <property type="protein sequence ID" value="PSX38929.1"/>
    <property type="molecule type" value="Genomic_DNA"/>
</dbReference>
<keyword evidence="2" id="KW-1185">Reference proteome</keyword>
<protein>
    <submittedName>
        <fullName evidence="1">Uncharacterized protein</fullName>
    </submittedName>
</protein>